<name>A0ABQ0LTY9_MYCCL</name>
<sequence>MAVMTALSQPLVIFSLQPRPAIQFDQTLCEACAYDTRLFSAANDANDIFSQFRDANMAQQCLRAFYARRRLQRLLLPSLLLDHNGSTQHNSCMPNDGRPGTCVTCASPGGEICVYQKGQLPPDSSNCPTSLPLSLLLVPPTTGPPSTFTSDPNASSSAAGDSSVLVETTLTVSSTATFTVLTTRMSSSSTSAVIITLSDGQSSRSLSSNLAFTTPTTSPVLASSKHDIPVGTIVGSVLGAISLIMLLAIGLIFWRQRINRRRDEHDLTSASSPDPDPAFNERSFLYSDPSRYGYSQTGTSTPPPPGAPRRIPIPDVESNGMEALNGDSFGYTDDALAGSRPPSYPNLDYGSGRQAYGRQRASVGGSQRENDEEEEKYPEEKSPEMIRELERELQFRYD</sequence>
<proteinExistence type="predicted"/>
<keyword evidence="2" id="KW-0472">Membrane</keyword>
<dbReference type="Proteomes" id="UP000815677">
    <property type="component" value="Unassembled WGS sequence"/>
</dbReference>
<keyword evidence="4" id="KW-1185">Reference proteome</keyword>
<evidence type="ECO:0000313" key="4">
    <source>
        <dbReference type="Proteomes" id="UP000815677"/>
    </source>
</evidence>
<evidence type="ECO:0000256" key="2">
    <source>
        <dbReference type="SAM" id="Phobius"/>
    </source>
</evidence>
<accession>A0ABQ0LTY9</accession>
<evidence type="ECO:0000313" key="3">
    <source>
        <dbReference type="EMBL" id="GAT54531.1"/>
    </source>
</evidence>
<gene>
    <name evidence="3" type="ORF">MCHLO_11378</name>
</gene>
<feature type="region of interest" description="Disordered" evidence="1">
    <location>
        <begin position="264"/>
        <end position="386"/>
    </location>
</feature>
<organism evidence="3 4">
    <name type="scientific">Mycena chlorophos</name>
    <name type="common">Agaric fungus</name>
    <name type="synonym">Agaricus chlorophos</name>
    <dbReference type="NCBI Taxonomy" id="658473"/>
    <lineage>
        <taxon>Eukaryota</taxon>
        <taxon>Fungi</taxon>
        <taxon>Dikarya</taxon>
        <taxon>Basidiomycota</taxon>
        <taxon>Agaricomycotina</taxon>
        <taxon>Agaricomycetes</taxon>
        <taxon>Agaricomycetidae</taxon>
        <taxon>Agaricales</taxon>
        <taxon>Marasmiineae</taxon>
        <taxon>Mycenaceae</taxon>
        <taxon>Mycena</taxon>
    </lineage>
</organism>
<keyword evidence="2" id="KW-0812">Transmembrane</keyword>
<evidence type="ECO:0000256" key="1">
    <source>
        <dbReference type="SAM" id="MobiDB-lite"/>
    </source>
</evidence>
<feature type="transmembrane region" description="Helical" evidence="2">
    <location>
        <begin position="233"/>
        <end position="254"/>
    </location>
</feature>
<keyword evidence="2" id="KW-1133">Transmembrane helix</keyword>
<reference evidence="3" key="1">
    <citation type="submission" date="2014-09" db="EMBL/GenBank/DDBJ databases">
        <title>Genome sequence of the luminous mushroom Mycena chlorophos for searching fungal bioluminescence genes.</title>
        <authorList>
            <person name="Tanaka Y."/>
            <person name="Kasuga D."/>
            <person name="Oba Y."/>
            <person name="Hase S."/>
            <person name="Sato K."/>
            <person name="Oba Y."/>
            <person name="Sakakibara Y."/>
        </authorList>
    </citation>
    <scope>NUCLEOTIDE SEQUENCE</scope>
</reference>
<dbReference type="EMBL" id="DF848688">
    <property type="protein sequence ID" value="GAT54531.1"/>
    <property type="molecule type" value="Genomic_DNA"/>
</dbReference>
<protein>
    <submittedName>
        <fullName evidence="3">Uncharacterized protein</fullName>
    </submittedName>
</protein>